<accession>A0A1M7EAP9</accession>
<dbReference type="Pfam" id="PF13668">
    <property type="entry name" value="Ferritin_2"/>
    <property type="match status" value="1"/>
</dbReference>
<name>A0A1M7EAP9_9BACT</name>
<dbReference type="AlphaFoldDB" id="A0A1M7EAP9"/>
<reference evidence="1 2" key="1">
    <citation type="submission" date="2016-11" db="EMBL/GenBank/DDBJ databases">
        <authorList>
            <person name="Jaros S."/>
            <person name="Januszkiewicz K."/>
            <person name="Wedrychowicz H."/>
        </authorList>
    </citation>
    <scope>NUCLEOTIDE SEQUENCE [LARGE SCALE GENOMIC DNA]</scope>
    <source>
        <strain evidence="1 2">DSM 27406</strain>
    </source>
</reference>
<dbReference type="Proteomes" id="UP000184420">
    <property type="component" value="Unassembled WGS sequence"/>
</dbReference>
<sequence length="275" mass="29441">MDFINILQQIEKVDPEVYDKLDTRRDVMKRFTNISGKIALAAIPLALGSMFNKAYATTSSAADVYATLNFALTLEYLEAEFYTKGVAAPNLIPAAETTAFNTIKGHEVAHVEFLKSALMGAGATPVAKPTFDFTAGGVFADVFTNYDTFLALSQAFEDTGVRAYKGQAGVLLKQGAVLTAALGIHAVEARHAAHVRMVRSKRLNNDALKPWITQNTSFIGVAAANAVYAGENNGTQANVNIATTAKISSDAATEAFDEPLTRPEVEAIAKLFIKA</sequence>
<dbReference type="RefSeq" id="WP_073082319.1">
    <property type="nucleotide sequence ID" value="NZ_FRBL01000005.1"/>
</dbReference>
<proteinExistence type="predicted"/>
<dbReference type="OrthoDB" id="954262at2"/>
<keyword evidence="2" id="KW-1185">Reference proteome</keyword>
<dbReference type="STRING" id="1419482.SAMN05444266_105361"/>
<dbReference type="SUPFAM" id="SSF47240">
    <property type="entry name" value="Ferritin-like"/>
    <property type="match status" value="1"/>
</dbReference>
<protein>
    <submittedName>
        <fullName evidence="1">Ferritin-like domain-containing protein</fullName>
    </submittedName>
</protein>
<dbReference type="EMBL" id="FRBL01000005">
    <property type="protein sequence ID" value="SHL88824.1"/>
    <property type="molecule type" value="Genomic_DNA"/>
</dbReference>
<organism evidence="1 2">
    <name type="scientific">Chitinophaga jiangningensis</name>
    <dbReference type="NCBI Taxonomy" id="1419482"/>
    <lineage>
        <taxon>Bacteria</taxon>
        <taxon>Pseudomonadati</taxon>
        <taxon>Bacteroidota</taxon>
        <taxon>Chitinophagia</taxon>
        <taxon>Chitinophagales</taxon>
        <taxon>Chitinophagaceae</taxon>
        <taxon>Chitinophaga</taxon>
    </lineage>
</organism>
<gene>
    <name evidence="1" type="ORF">SAMN05444266_105361</name>
</gene>
<evidence type="ECO:0000313" key="2">
    <source>
        <dbReference type="Proteomes" id="UP000184420"/>
    </source>
</evidence>
<evidence type="ECO:0000313" key="1">
    <source>
        <dbReference type="EMBL" id="SHL88824.1"/>
    </source>
</evidence>
<dbReference type="InterPro" id="IPR009078">
    <property type="entry name" value="Ferritin-like_SF"/>
</dbReference>